<gene>
    <name evidence="4" type="ORF">P8935_13740</name>
</gene>
<evidence type="ECO:0000313" key="4">
    <source>
        <dbReference type="EMBL" id="XBH15631.1"/>
    </source>
</evidence>
<dbReference type="PRINTS" id="PR00368">
    <property type="entry name" value="FADPNR"/>
</dbReference>
<name>A0AAU7DFN6_9BACT</name>
<dbReference type="GO" id="GO:0016491">
    <property type="term" value="F:oxidoreductase activity"/>
    <property type="evidence" value="ECO:0007669"/>
    <property type="project" value="UniProtKB-KW"/>
</dbReference>
<keyword evidence="2" id="KW-0560">Oxidoreductase</keyword>
<accession>A0AAU7DFN6</accession>
<dbReference type="SUPFAM" id="SSF51905">
    <property type="entry name" value="FAD/NAD(P)-binding domain"/>
    <property type="match status" value="1"/>
</dbReference>
<dbReference type="EMBL" id="CP121196">
    <property type="protein sequence ID" value="XBH15631.1"/>
    <property type="molecule type" value="Genomic_DNA"/>
</dbReference>
<feature type="domain" description="FAD/NAD(P)-binding" evidence="3">
    <location>
        <begin position="8"/>
        <end position="215"/>
    </location>
</feature>
<sequence length="397" mass="43219">MKNSADCDVIIIGAGPYGLSAYAHLRASGVNAKIFGEPMEFWDKKMPTGMLLRSPREASTISDPDSRFTLEAYEAATGTKPEKRVPRETFVNYGKWFETQLGSGVDRRNVAKLSPDGSGFEVALADGTKFKSKRVVIAAGVGPFKKSPAWLSDLPADRVSHCYEGRDLLSLGKRVAVIGAGQSALECAALLCEAGVDVEVIARIPELRWIGMHKRLHQLGPISKMLYSKHDVGPIGISRLVAYPKAMYHVPLAVKDPIRKRAVRSAGAPWLIPRLNEVKITTGHSVTSAKKLNGEVQLILDDGSERRVDHVLMGTGYDVDVSKYGFLSPELVKAIRQLDGYPDLTAGFSSSVSGLHFIGAAAARNFGPLLYFVAGTEFSSKELTRYFVRNQPRNGAN</sequence>
<dbReference type="RefSeq" id="WP_348260865.1">
    <property type="nucleotide sequence ID" value="NZ_CP121196.1"/>
</dbReference>
<organism evidence="4">
    <name type="scientific">Telmatobacter sp. DSM 110680</name>
    <dbReference type="NCBI Taxonomy" id="3036704"/>
    <lineage>
        <taxon>Bacteria</taxon>
        <taxon>Pseudomonadati</taxon>
        <taxon>Acidobacteriota</taxon>
        <taxon>Terriglobia</taxon>
        <taxon>Terriglobales</taxon>
        <taxon>Acidobacteriaceae</taxon>
        <taxon>Telmatobacter</taxon>
    </lineage>
</organism>
<dbReference type="PANTHER" id="PTHR48105">
    <property type="entry name" value="THIOREDOXIN REDUCTASE 1-RELATED-RELATED"/>
    <property type="match status" value="1"/>
</dbReference>
<dbReference type="PRINTS" id="PR00411">
    <property type="entry name" value="PNDRDTASEI"/>
</dbReference>
<reference evidence="4" key="1">
    <citation type="submission" date="2023-03" db="EMBL/GenBank/DDBJ databases">
        <title>Edaphobacter sp.</title>
        <authorList>
            <person name="Huber K.J."/>
            <person name="Papendorf J."/>
            <person name="Pilke C."/>
            <person name="Bunk B."/>
            <person name="Sproeer C."/>
            <person name="Pester M."/>
        </authorList>
    </citation>
    <scope>NUCLEOTIDE SEQUENCE</scope>
    <source>
        <strain evidence="4">DSM 110680</strain>
    </source>
</reference>
<evidence type="ECO:0000256" key="1">
    <source>
        <dbReference type="ARBA" id="ARBA00022630"/>
    </source>
</evidence>
<dbReference type="AlphaFoldDB" id="A0AAU7DFN6"/>
<evidence type="ECO:0000256" key="2">
    <source>
        <dbReference type="ARBA" id="ARBA00023002"/>
    </source>
</evidence>
<dbReference type="InterPro" id="IPR023753">
    <property type="entry name" value="FAD/NAD-binding_dom"/>
</dbReference>
<proteinExistence type="predicted"/>
<keyword evidence="1" id="KW-0285">Flavoprotein</keyword>
<evidence type="ECO:0000259" key="3">
    <source>
        <dbReference type="Pfam" id="PF07992"/>
    </source>
</evidence>
<dbReference type="InterPro" id="IPR036188">
    <property type="entry name" value="FAD/NAD-bd_sf"/>
</dbReference>
<dbReference type="InterPro" id="IPR050097">
    <property type="entry name" value="Ferredoxin-NADP_redctase_2"/>
</dbReference>
<dbReference type="Pfam" id="PF07992">
    <property type="entry name" value="Pyr_redox_2"/>
    <property type="match status" value="1"/>
</dbReference>
<dbReference type="Gene3D" id="3.50.50.60">
    <property type="entry name" value="FAD/NAD(P)-binding domain"/>
    <property type="match status" value="1"/>
</dbReference>
<protein>
    <submittedName>
        <fullName evidence="4">FAD-dependent oxidoreductase</fullName>
    </submittedName>
</protein>